<feature type="domain" description="TonB-dependent receptor-like beta-barrel" evidence="13">
    <location>
        <begin position="365"/>
        <end position="778"/>
    </location>
</feature>
<dbReference type="Proteomes" id="UP000291286">
    <property type="component" value="Unassembled WGS sequence"/>
</dbReference>
<dbReference type="PROSITE" id="PS01156">
    <property type="entry name" value="TONB_DEPENDENT_REC_2"/>
    <property type="match status" value="1"/>
</dbReference>
<dbReference type="PANTHER" id="PTHR32552:SF82">
    <property type="entry name" value="FCUA PROTEIN"/>
    <property type="match status" value="1"/>
</dbReference>
<accession>A0A4Q8LS54</accession>
<reference evidence="17 18" key="1">
    <citation type="submission" date="2019-02" db="EMBL/GenBank/DDBJ databases">
        <title>WGS of Pseudoxanthomonas species novum from clinical isolates.</title>
        <authorList>
            <person name="Bernier A.-M."/>
            <person name="Bernard K."/>
            <person name="Vachon A."/>
        </authorList>
    </citation>
    <scope>NUCLEOTIDE SEQUENCE [LARGE SCALE GENOMIC DNA]</scope>
    <source>
        <strain evidence="16 18">NML140781</strain>
        <strain evidence="15 17">NML171202</strain>
    </source>
</reference>
<dbReference type="Proteomes" id="UP000292087">
    <property type="component" value="Unassembled WGS sequence"/>
</dbReference>
<evidence type="ECO:0000313" key="18">
    <source>
        <dbReference type="Proteomes" id="UP000292087"/>
    </source>
</evidence>
<dbReference type="EMBL" id="SHMB01000001">
    <property type="protein sequence ID" value="TAA32786.1"/>
    <property type="molecule type" value="Genomic_DNA"/>
</dbReference>
<evidence type="ECO:0000256" key="3">
    <source>
        <dbReference type="ARBA" id="ARBA00022452"/>
    </source>
</evidence>
<keyword evidence="3 9" id="KW-1134">Transmembrane beta strand</keyword>
<feature type="domain" description="TonB-dependent receptor plug" evidence="14">
    <location>
        <begin position="150"/>
        <end position="253"/>
    </location>
</feature>
<accession>A0A4Q8LPS3</accession>
<dbReference type="SUPFAM" id="SSF56935">
    <property type="entry name" value="Porins"/>
    <property type="match status" value="1"/>
</dbReference>
<dbReference type="InterPro" id="IPR012910">
    <property type="entry name" value="Plug_dom"/>
</dbReference>
<evidence type="ECO:0000256" key="12">
    <source>
        <dbReference type="SAM" id="MobiDB-lite"/>
    </source>
</evidence>
<keyword evidence="2 9" id="KW-0813">Transport</keyword>
<feature type="region of interest" description="Disordered" evidence="12">
    <location>
        <begin position="32"/>
        <end position="66"/>
    </location>
</feature>
<dbReference type="Pfam" id="PF00593">
    <property type="entry name" value="TonB_dep_Rec_b-barrel"/>
    <property type="match status" value="1"/>
</dbReference>
<dbReference type="InterPro" id="IPR010917">
    <property type="entry name" value="TonB_rcpt_CS"/>
</dbReference>
<keyword evidence="8 9" id="KW-0998">Cell outer membrane</keyword>
<comment type="caution">
    <text evidence="15">The sequence shown here is derived from an EMBL/GenBank/DDBJ whole genome shotgun (WGS) entry which is preliminary data.</text>
</comment>
<comment type="similarity">
    <text evidence="9 11">Belongs to the TonB-dependent receptor family.</text>
</comment>
<dbReference type="InterPro" id="IPR036942">
    <property type="entry name" value="Beta-barrel_TonB_sf"/>
</dbReference>
<evidence type="ECO:0000256" key="4">
    <source>
        <dbReference type="ARBA" id="ARBA00022692"/>
    </source>
</evidence>
<feature type="compositionally biased region" description="Low complexity" evidence="12">
    <location>
        <begin position="43"/>
        <end position="58"/>
    </location>
</feature>
<evidence type="ECO:0000256" key="7">
    <source>
        <dbReference type="ARBA" id="ARBA00023136"/>
    </source>
</evidence>
<evidence type="ECO:0000256" key="6">
    <source>
        <dbReference type="ARBA" id="ARBA00023077"/>
    </source>
</evidence>
<dbReference type="AlphaFoldDB" id="A0A4Q8LPS3"/>
<evidence type="ECO:0000313" key="15">
    <source>
        <dbReference type="EMBL" id="TAA32786.1"/>
    </source>
</evidence>
<dbReference type="EMBL" id="SHMF01000003">
    <property type="protein sequence ID" value="TAA34572.1"/>
    <property type="molecule type" value="Genomic_DNA"/>
</dbReference>
<evidence type="ECO:0000256" key="1">
    <source>
        <dbReference type="ARBA" id="ARBA00004571"/>
    </source>
</evidence>
<feature type="short sequence motif" description="TonB C-terminal box" evidence="10">
    <location>
        <begin position="791"/>
        <end position="808"/>
    </location>
</feature>
<evidence type="ECO:0000259" key="14">
    <source>
        <dbReference type="Pfam" id="PF07715"/>
    </source>
</evidence>
<dbReference type="Gene3D" id="2.170.130.10">
    <property type="entry name" value="TonB-dependent receptor, plug domain"/>
    <property type="match status" value="1"/>
</dbReference>
<dbReference type="InterPro" id="IPR000531">
    <property type="entry name" value="Beta-barrel_TonB"/>
</dbReference>
<evidence type="ECO:0000256" key="9">
    <source>
        <dbReference type="PROSITE-ProRule" id="PRU01360"/>
    </source>
</evidence>
<dbReference type="CDD" id="cd01347">
    <property type="entry name" value="ligand_gated_channel"/>
    <property type="match status" value="1"/>
</dbReference>
<evidence type="ECO:0000256" key="11">
    <source>
        <dbReference type="RuleBase" id="RU003357"/>
    </source>
</evidence>
<evidence type="ECO:0000313" key="16">
    <source>
        <dbReference type="EMBL" id="TAA34572.1"/>
    </source>
</evidence>
<dbReference type="InterPro" id="IPR039426">
    <property type="entry name" value="TonB-dep_rcpt-like"/>
</dbReference>
<dbReference type="PROSITE" id="PS52016">
    <property type="entry name" value="TONB_DEPENDENT_REC_3"/>
    <property type="match status" value="1"/>
</dbReference>
<keyword evidence="15" id="KW-0675">Receptor</keyword>
<keyword evidence="5" id="KW-0732">Signal</keyword>
<keyword evidence="7 9" id="KW-0472">Membrane</keyword>
<comment type="subcellular location">
    <subcellularLocation>
        <location evidence="1 9">Cell outer membrane</location>
        <topology evidence="1 9">Multi-pass membrane protein</topology>
    </subcellularLocation>
</comment>
<name>A0A4Q8LPS3_9GAMM</name>
<dbReference type="Pfam" id="PF07715">
    <property type="entry name" value="Plug"/>
    <property type="match status" value="1"/>
</dbReference>
<evidence type="ECO:0000256" key="8">
    <source>
        <dbReference type="ARBA" id="ARBA00023237"/>
    </source>
</evidence>
<keyword evidence="4 9" id="KW-0812">Transmembrane</keyword>
<gene>
    <name evidence="16" type="ORF">EA656_12705</name>
    <name evidence="15" type="ORF">EA661_00395</name>
</gene>
<organism evidence="15 17">
    <name type="scientific">Pseudoxanthomonas winnipegensis</name>
    <dbReference type="NCBI Taxonomy" id="2480810"/>
    <lineage>
        <taxon>Bacteria</taxon>
        <taxon>Pseudomonadati</taxon>
        <taxon>Pseudomonadota</taxon>
        <taxon>Gammaproteobacteria</taxon>
        <taxon>Lysobacterales</taxon>
        <taxon>Lysobacteraceae</taxon>
        <taxon>Pseudoxanthomonas</taxon>
    </lineage>
</organism>
<evidence type="ECO:0000259" key="13">
    <source>
        <dbReference type="Pfam" id="PF00593"/>
    </source>
</evidence>
<sequence length="808" mass="87634">MNPPCSARAWIRPRSSTRASACPPCPNGGSCRRRTASASATDPLSASAPPAVPLLASPPCQPSQEHLPMTRSALPVVSHAPARRALARPRLLCCVITAVLLGAAAGPLAAQSATPADGGEDKVKELGKVITKGTRQIKDVTGGALGVVSKLNTPFSISAVSSEALQDKQPASLYDAFGGDASVTRQAGSAYTGWSSFISVRGIAISSTDGSQKLNGVPVTTWGLSLPIEVMDQIQLMKGASGFMYGFTSPGGAVNYVTKKPVEGSLLSADVGWTSNNILKEHVDIGRGASDGSGLGFRLNAVNEDGTTPTGTDVKRRALSLATTANLTDALTWSFDSIYVKSRFGKPAPMVFLTSYNQERLPSPEGVVRNPQADQAYDNPRFLYVGTGLNWKFAQDWSADLRLTHSRTDQVFSKDYLSLINAAGRYQDRTFEGLQIYNNDALQLLLTGTVDVFGLENRLVLGGTTIKQRETRGLSHQLPGYRNYGYRNLYVVQDFNYTPIDVDGQARFPNNWNRQQALFVSDTVQLTPHWLAIAGVRFTHYSQQQSRYTFASPTSYTKSSLEVTTDETTPTLALMYKPREQTTVYASYSEALEPGSAVGAQYVNYGELKEPGTSKQWELGFKNDGSLVRTALAAFRVDRATGYGNERNVWVQSGISRYQGLDGQLDLKLSDDLVVGGSAVWLDKADYLNASFPWLLNKRVPGAYRTSASLHADYTVPTVEGLSFSAQARYTGKTVAYQNTALKLTVSTPSYTLYDLTAKYQQLVGSHAVTYRAGVSNLFDKTYWIGGSATYIFLGDPRTFFANVTFDF</sequence>
<proteinExistence type="inferred from homology"/>
<evidence type="ECO:0000256" key="10">
    <source>
        <dbReference type="PROSITE-ProRule" id="PRU10144"/>
    </source>
</evidence>
<dbReference type="Gene3D" id="2.40.170.20">
    <property type="entry name" value="TonB-dependent receptor, beta-barrel domain"/>
    <property type="match status" value="1"/>
</dbReference>
<dbReference type="GO" id="GO:0009279">
    <property type="term" value="C:cell outer membrane"/>
    <property type="evidence" value="ECO:0007669"/>
    <property type="project" value="UniProtKB-SubCell"/>
</dbReference>
<evidence type="ECO:0000256" key="5">
    <source>
        <dbReference type="ARBA" id="ARBA00022729"/>
    </source>
</evidence>
<evidence type="ECO:0000313" key="17">
    <source>
        <dbReference type="Proteomes" id="UP000291286"/>
    </source>
</evidence>
<evidence type="ECO:0000256" key="2">
    <source>
        <dbReference type="ARBA" id="ARBA00022448"/>
    </source>
</evidence>
<dbReference type="InterPro" id="IPR037066">
    <property type="entry name" value="Plug_dom_sf"/>
</dbReference>
<keyword evidence="6 11" id="KW-0798">TonB box</keyword>
<dbReference type="PANTHER" id="PTHR32552">
    <property type="entry name" value="FERRICHROME IRON RECEPTOR-RELATED"/>
    <property type="match status" value="1"/>
</dbReference>
<dbReference type="GO" id="GO:0015344">
    <property type="term" value="F:siderophore uptake transmembrane transporter activity"/>
    <property type="evidence" value="ECO:0007669"/>
    <property type="project" value="TreeGrafter"/>
</dbReference>
<protein>
    <submittedName>
        <fullName evidence="15">TonB-dependent receptor</fullName>
    </submittedName>
</protein>